<dbReference type="KEGG" id="dic:Dpoa569_0001251"/>
<organism evidence="1 2">
    <name type="scientific">Dickeya poaceiphila</name>
    <dbReference type="NCBI Taxonomy" id="568768"/>
    <lineage>
        <taxon>Bacteria</taxon>
        <taxon>Pseudomonadati</taxon>
        <taxon>Pseudomonadota</taxon>
        <taxon>Gammaproteobacteria</taxon>
        <taxon>Enterobacterales</taxon>
        <taxon>Pectobacteriaceae</taxon>
        <taxon>Dickeya</taxon>
    </lineage>
</organism>
<keyword evidence="2" id="KW-1185">Reference proteome</keyword>
<gene>
    <name evidence="1" type="ORF">Dpoa569_0001251</name>
</gene>
<dbReference type="AlphaFoldDB" id="A0A5B8I4C2"/>
<accession>A0A5B8I4C2</accession>
<name>A0A5B8I4C2_9GAMM</name>
<dbReference type="STRING" id="568768.GCA_000406125_02604"/>
<evidence type="ECO:0000313" key="1">
    <source>
        <dbReference type="EMBL" id="QDX29484.1"/>
    </source>
</evidence>
<protein>
    <submittedName>
        <fullName evidence="1">Uncharacterized protein</fullName>
    </submittedName>
</protein>
<dbReference type="OrthoDB" id="6638604at2"/>
<dbReference type="Proteomes" id="UP000320591">
    <property type="component" value="Chromosome"/>
</dbReference>
<evidence type="ECO:0000313" key="2">
    <source>
        <dbReference type="Proteomes" id="UP000320591"/>
    </source>
</evidence>
<dbReference type="RefSeq" id="WP_042871609.1">
    <property type="nucleotide sequence ID" value="NZ_CM001975.1"/>
</dbReference>
<sequence>MEISKNKVWEAKEWESHVNDLLRLKFGEENYIPIPDFHNGDAGIEGYCIQGYAFQSYCPDEACTVDKLYDKQRDKMTADVGKFILDKNGYLKNILKNTKIKRWILVVPRHLSKNLNVHATNKESDILSAELPYIDKDDFKVLIWDRDNFKKEEDELISSGLRLLKIEVPRVDMSDIFHLKDSSEFGDNISRKLRKIRNDESQVQNASTMLLRNIVMYKNIMSDLKDNYPILHEKITNGILDREQDLSLAFFDANILAPNQQIEFLNNKLKEFSRLHQDNLKCISTGVVGDWLMRCNLDF</sequence>
<reference evidence="1 2" key="1">
    <citation type="journal article" date="2019" name="Environ. Microbiol.">
        <title>The phytopathogenic nature of Dickeya aquatica 174/2 and the dynamic early evolution of Dickeya pathogenicity.</title>
        <authorList>
            <person name="Duprey A."/>
            <person name="Taib N."/>
            <person name="Leonard S."/>
            <person name="Garin T."/>
            <person name="Flandrois J.P."/>
            <person name="Nasser W."/>
            <person name="Brochier-Armanet C."/>
            <person name="Reverchon S."/>
        </authorList>
    </citation>
    <scope>NUCLEOTIDE SEQUENCE [LARGE SCALE GENOMIC DNA]</scope>
    <source>
        <strain evidence="1 2">NCPPB 569</strain>
    </source>
</reference>
<proteinExistence type="predicted"/>
<dbReference type="EMBL" id="CP042220">
    <property type="protein sequence ID" value="QDX29484.1"/>
    <property type="molecule type" value="Genomic_DNA"/>
</dbReference>